<feature type="domain" description="DUF4931" evidence="2">
    <location>
        <begin position="132"/>
        <end position="236"/>
    </location>
</feature>
<dbReference type="Pfam" id="PF20956">
    <property type="entry name" value="DUF4931_C"/>
    <property type="match status" value="1"/>
</dbReference>
<evidence type="ECO:0000259" key="1">
    <source>
        <dbReference type="Pfam" id="PF16285"/>
    </source>
</evidence>
<feature type="domain" description="DUF4931" evidence="1">
    <location>
        <begin position="7"/>
        <end position="127"/>
    </location>
</feature>
<dbReference type="InterPro" id="IPR049285">
    <property type="entry name" value="DUF4931_C"/>
</dbReference>
<dbReference type="AlphaFoldDB" id="E4L809"/>
<dbReference type="Gene3D" id="3.30.428.10">
    <property type="entry name" value="HIT-like"/>
    <property type="match status" value="1"/>
</dbReference>
<proteinExistence type="predicted"/>
<dbReference type="SUPFAM" id="SSF54197">
    <property type="entry name" value="HIT-like"/>
    <property type="match status" value="1"/>
</dbReference>
<dbReference type="EMBL" id="AENT01000010">
    <property type="protein sequence ID" value="EFR43082.1"/>
    <property type="molecule type" value="Genomic_DNA"/>
</dbReference>
<accession>E4L809</accession>
<dbReference type="InterPro" id="IPR046322">
    <property type="entry name" value="DUF4931"/>
</dbReference>
<sequence>MQKSVVFNLDIGNKKPYYSNKKECPFCRRDTLTNILERKNDIIWLMNKYPVLDRTWPTVIIETEKHDDEFTRYNSDKLHDVFSFLFDKWLKTDSSGKFKSVICFRNYGPFSGGSQRHPHSQIMGFKDYDYKLNIDEKNFSGPIINENCDYTLKFSNVPIYGIGEFTVTLNKDGNINNFADAIQNCAKFLLNDFPINCTSYNIFFYNLEKIHAKIIPIITTNPLHRGYYITNTLSDKNRNIIKKLLLSGKYFGV</sequence>
<dbReference type="InterPro" id="IPR036265">
    <property type="entry name" value="HIT-like_sf"/>
</dbReference>
<comment type="caution">
    <text evidence="3">The sequence shown here is derived from an EMBL/GenBank/DDBJ whole genome shotgun (WGS) entry which is preliminary data.</text>
</comment>
<dbReference type="eggNOG" id="COG1085">
    <property type="taxonomic scope" value="Bacteria"/>
</dbReference>
<evidence type="ECO:0000259" key="2">
    <source>
        <dbReference type="Pfam" id="PF20956"/>
    </source>
</evidence>
<gene>
    <name evidence="3" type="ORF">HMPREF9220_0855</name>
</gene>
<name>E4L809_9FIRM</name>
<dbReference type="OrthoDB" id="1803128at2"/>
<dbReference type="Proteomes" id="UP000004594">
    <property type="component" value="Unassembled WGS sequence"/>
</dbReference>
<evidence type="ECO:0000313" key="3">
    <source>
        <dbReference type="EMBL" id="EFR43082.1"/>
    </source>
</evidence>
<organism evidence="3 4">
    <name type="scientific">Dialister micraerophilus UPII 345-E</name>
    <dbReference type="NCBI Taxonomy" id="910314"/>
    <lineage>
        <taxon>Bacteria</taxon>
        <taxon>Bacillati</taxon>
        <taxon>Bacillota</taxon>
        <taxon>Negativicutes</taxon>
        <taxon>Veillonellales</taxon>
        <taxon>Veillonellaceae</taxon>
        <taxon>Dialister</taxon>
    </lineage>
</organism>
<reference evidence="3 4" key="1">
    <citation type="submission" date="2010-11" db="EMBL/GenBank/DDBJ databases">
        <authorList>
            <person name="Durkin A.S."/>
            <person name="Madupu R."/>
            <person name="Torralba M."/>
            <person name="Gillis M."/>
            <person name="Methe B."/>
            <person name="Sutton G."/>
            <person name="Nelson K.E."/>
        </authorList>
    </citation>
    <scope>NUCLEOTIDE SEQUENCE [LARGE SCALE GENOMIC DNA]</scope>
    <source>
        <strain evidence="3 4">UPII 345-E</strain>
    </source>
</reference>
<dbReference type="RefSeq" id="WP_007554138.1">
    <property type="nucleotide sequence ID" value="NZ_AENT01000010.1"/>
</dbReference>
<evidence type="ECO:0000313" key="4">
    <source>
        <dbReference type="Proteomes" id="UP000004594"/>
    </source>
</evidence>
<dbReference type="Pfam" id="PF16285">
    <property type="entry name" value="DUF4931_N"/>
    <property type="match status" value="1"/>
</dbReference>
<evidence type="ECO:0008006" key="5">
    <source>
        <dbReference type="Google" id="ProtNLM"/>
    </source>
</evidence>
<protein>
    <recommendedName>
        <fullName evidence="5">UTP--hexose-1-phosphate uridylyltransferase</fullName>
    </recommendedName>
</protein>